<feature type="binding site" evidence="18">
    <location>
        <begin position="385"/>
        <end position="386"/>
    </location>
    <ligand>
        <name>acetyl-CoA</name>
        <dbReference type="ChEBI" id="CHEBI:57288"/>
    </ligand>
</feature>
<organism evidence="20 21">
    <name type="scientific">Paenibacillus antri</name>
    <dbReference type="NCBI Taxonomy" id="2582848"/>
    <lineage>
        <taxon>Bacteria</taxon>
        <taxon>Bacillati</taxon>
        <taxon>Bacillota</taxon>
        <taxon>Bacilli</taxon>
        <taxon>Bacillales</taxon>
        <taxon>Paenibacillaceae</taxon>
        <taxon>Paenibacillus</taxon>
    </lineage>
</organism>
<keyword evidence="14 18" id="KW-0961">Cell wall biogenesis/degradation</keyword>
<dbReference type="InterPro" id="IPR029044">
    <property type="entry name" value="Nucleotide-diphossugar_trans"/>
</dbReference>
<feature type="binding site" evidence="18">
    <location>
        <position position="72"/>
    </location>
    <ligand>
        <name>UDP-N-acetyl-alpha-D-glucosamine</name>
        <dbReference type="ChEBI" id="CHEBI:57705"/>
    </ligand>
</feature>
<keyword evidence="7 18" id="KW-0479">Metal-binding</keyword>
<comment type="pathway">
    <text evidence="18">Nucleotide-sugar biosynthesis; UDP-N-acetyl-alpha-D-glucosamine biosynthesis; UDP-N-acetyl-alpha-D-glucosamine from N-acetyl-alpha-D-glucosamine 1-phosphate: step 1/1.</text>
</comment>
<evidence type="ECO:0000313" key="20">
    <source>
        <dbReference type="EMBL" id="TLS48599.1"/>
    </source>
</evidence>
<feature type="binding site" evidence="18">
    <location>
        <position position="332"/>
    </location>
    <ligand>
        <name>UDP-N-acetyl-alpha-D-glucosamine</name>
        <dbReference type="ChEBI" id="CHEBI:57705"/>
    </ligand>
</feature>
<evidence type="ECO:0000256" key="8">
    <source>
        <dbReference type="ARBA" id="ARBA00022737"/>
    </source>
</evidence>
<comment type="caution">
    <text evidence="20">The sequence shown here is derived from an EMBL/GenBank/DDBJ whole genome shotgun (WGS) entry which is preliminary data.</text>
</comment>
<dbReference type="OrthoDB" id="9775031at2"/>
<gene>
    <name evidence="18 20" type="primary">glmU</name>
    <name evidence="20" type="ORF">FE782_29700</name>
</gene>
<dbReference type="GO" id="GO:0071555">
    <property type="term" value="P:cell wall organization"/>
    <property type="evidence" value="ECO:0007669"/>
    <property type="project" value="UniProtKB-KW"/>
</dbReference>
<feature type="binding site" evidence="18">
    <location>
        <position position="154"/>
    </location>
    <ligand>
        <name>UDP-N-acetyl-alpha-D-glucosamine</name>
        <dbReference type="ChEBI" id="CHEBI:57705"/>
    </ligand>
</feature>
<comment type="cofactor">
    <cofactor evidence="18">
        <name>Mg(2+)</name>
        <dbReference type="ChEBI" id="CHEBI:18420"/>
    </cofactor>
    <text evidence="18">Binds 1 Mg(2+) ion per subunit.</text>
</comment>
<feature type="region of interest" description="Pyrophosphorylase" evidence="18">
    <location>
        <begin position="1"/>
        <end position="229"/>
    </location>
</feature>
<dbReference type="GO" id="GO:0005737">
    <property type="term" value="C:cytoplasm"/>
    <property type="evidence" value="ECO:0007669"/>
    <property type="project" value="UniProtKB-SubCell"/>
</dbReference>
<keyword evidence="8 18" id="KW-0677">Repeat</keyword>
<comment type="catalytic activity">
    <reaction evidence="15 18">
        <text>alpha-D-glucosamine 1-phosphate + acetyl-CoA = N-acetyl-alpha-D-glucosamine 1-phosphate + CoA + H(+)</text>
        <dbReference type="Rhea" id="RHEA:13725"/>
        <dbReference type="ChEBI" id="CHEBI:15378"/>
        <dbReference type="ChEBI" id="CHEBI:57287"/>
        <dbReference type="ChEBI" id="CHEBI:57288"/>
        <dbReference type="ChEBI" id="CHEBI:57776"/>
        <dbReference type="ChEBI" id="CHEBI:58516"/>
        <dbReference type="EC" id="2.3.1.157"/>
    </reaction>
</comment>
<evidence type="ECO:0000256" key="1">
    <source>
        <dbReference type="ARBA" id="ARBA00004496"/>
    </source>
</evidence>
<comment type="similarity">
    <text evidence="2 18">In the C-terminal section; belongs to the transferase hexapeptide repeat family.</text>
</comment>
<evidence type="ECO:0000256" key="7">
    <source>
        <dbReference type="ARBA" id="ARBA00022723"/>
    </source>
</evidence>
<dbReference type="GO" id="GO:0019134">
    <property type="term" value="F:glucosamine-1-phosphate N-acetyltransferase activity"/>
    <property type="evidence" value="ECO:0007669"/>
    <property type="project" value="UniProtKB-UniRule"/>
</dbReference>
<dbReference type="GO" id="GO:0006048">
    <property type="term" value="P:UDP-N-acetylglucosamine biosynthetic process"/>
    <property type="evidence" value="ECO:0007669"/>
    <property type="project" value="UniProtKB-UniPathway"/>
</dbReference>
<evidence type="ECO:0000256" key="3">
    <source>
        <dbReference type="ARBA" id="ARBA00007947"/>
    </source>
</evidence>
<dbReference type="GO" id="GO:0000902">
    <property type="term" value="P:cell morphogenesis"/>
    <property type="evidence" value="ECO:0007669"/>
    <property type="project" value="UniProtKB-UniRule"/>
</dbReference>
<evidence type="ECO:0000256" key="10">
    <source>
        <dbReference type="ARBA" id="ARBA00022960"/>
    </source>
</evidence>
<feature type="binding site" evidence="18">
    <location>
        <position position="365"/>
    </location>
    <ligand>
        <name>UDP-N-acetyl-alpha-D-glucosamine</name>
        <dbReference type="ChEBI" id="CHEBI:57705"/>
    </ligand>
</feature>
<feature type="binding site" evidence="18">
    <location>
        <position position="227"/>
    </location>
    <ligand>
        <name>UDP-N-acetyl-alpha-D-glucosamine</name>
        <dbReference type="ChEBI" id="CHEBI:57705"/>
    </ligand>
</feature>
<dbReference type="GO" id="GO:0003977">
    <property type="term" value="F:UDP-N-acetylglucosamine diphosphorylase activity"/>
    <property type="evidence" value="ECO:0007669"/>
    <property type="project" value="UniProtKB-UniRule"/>
</dbReference>
<dbReference type="Proteomes" id="UP000309676">
    <property type="component" value="Unassembled WGS sequence"/>
</dbReference>
<keyword evidence="5 18" id="KW-0808">Transferase</keyword>
<evidence type="ECO:0000256" key="2">
    <source>
        <dbReference type="ARBA" id="ARBA00007707"/>
    </source>
</evidence>
<proteinExistence type="inferred from homology"/>
<feature type="active site" description="Proton acceptor" evidence="18">
    <location>
        <position position="362"/>
    </location>
</feature>
<dbReference type="InterPro" id="IPR038009">
    <property type="entry name" value="GlmU_C_LbH"/>
</dbReference>
<evidence type="ECO:0000256" key="12">
    <source>
        <dbReference type="ARBA" id="ARBA00023268"/>
    </source>
</evidence>
<evidence type="ECO:0000256" key="14">
    <source>
        <dbReference type="ARBA" id="ARBA00023316"/>
    </source>
</evidence>
<dbReference type="SUPFAM" id="SSF53448">
    <property type="entry name" value="Nucleotide-diphospho-sugar transferases"/>
    <property type="match status" value="1"/>
</dbReference>
<dbReference type="InterPro" id="IPR005882">
    <property type="entry name" value="Bifunctional_GlmU"/>
</dbReference>
<feature type="binding site" evidence="18">
    <location>
        <position position="422"/>
    </location>
    <ligand>
        <name>acetyl-CoA</name>
        <dbReference type="ChEBI" id="CHEBI:57288"/>
    </ligand>
</feature>
<feature type="region of interest" description="N-acetyltransferase" evidence="18">
    <location>
        <begin position="251"/>
        <end position="462"/>
    </location>
</feature>
<keyword evidence="10 18" id="KW-0133">Cell shape</keyword>
<comment type="caution">
    <text evidence="18">Lacks conserved residue(s) required for the propagation of feature annotation.</text>
</comment>
<dbReference type="InterPro" id="IPR050065">
    <property type="entry name" value="GlmU-like"/>
</dbReference>
<feature type="binding site" evidence="18">
    <location>
        <position position="102"/>
    </location>
    <ligand>
        <name>Mg(2+)</name>
        <dbReference type="ChEBI" id="CHEBI:18420"/>
    </ligand>
</feature>
<comment type="function">
    <text evidence="17 18">Catalyzes the last two sequential reactions in the de novo biosynthetic pathway for UDP-N-acetylglucosamine (UDP-GlcNAc). The C-terminal domain catalyzes the transfer of acetyl group from acetyl coenzyme A to glucosamine-1-phosphate (GlcN-1-P) to produce N-acetylglucosamine-1-phosphate (GlcNAc-1-P), which is converted into UDP-GlcNAc by the transfer of uridine 5-monophosphate (from uridine 5-triphosphate), a reaction catalyzed by the N-terminal domain.</text>
</comment>
<feature type="binding site" evidence="18">
    <location>
        <position position="227"/>
    </location>
    <ligand>
        <name>Mg(2+)</name>
        <dbReference type="ChEBI" id="CHEBI:18420"/>
    </ligand>
</feature>
<evidence type="ECO:0000256" key="9">
    <source>
        <dbReference type="ARBA" id="ARBA00022842"/>
    </source>
</evidence>
<feature type="binding site" evidence="18">
    <location>
        <begin position="100"/>
        <end position="102"/>
    </location>
    <ligand>
        <name>UDP-N-acetyl-alpha-D-glucosamine</name>
        <dbReference type="ChEBI" id="CHEBI:57705"/>
    </ligand>
</feature>
<comment type="catalytic activity">
    <reaction evidence="16 18">
        <text>N-acetyl-alpha-D-glucosamine 1-phosphate + UTP + H(+) = UDP-N-acetyl-alpha-D-glucosamine + diphosphate</text>
        <dbReference type="Rhea" id="RHEA:13509"/>
        <dbReference type="ChEBI" id="CHEBI:15378"/>
        <dbReference type="ChEBI" id="CHEBI:33019"/>
        <dbReference type="ChEBI" id="CHEBI:46398"/>
        <dbReference type="ChEBI" id="CHEBI:57705"/>
        <dbReference type="ChEBI" id="CHEBI:57776"/>
        <dbReference type="EC" id="2.7.7.23"/>
    </reaction>
</comment>
<dbReference type="GO" id="GO:0008360">
    <property type="term" value="P:regulation of cell shape"/>
    <property type="evidence" value="ECO:0007669"/>
    <property type="project" value="UniProtKB-KW"/>
</dbReference>
<dbReference type="SUPFAM" id="SSF51161">
    <property type="entry name" value="Trimeric LpxA-like enzymes"/>
    <property type="match status" value="1"/>
</dbReference>
<evidence type="ECO:0000259" key="19">
    <source>
        <dbReference type="Pfam" id="PF12804"/>
    </source>
</evidence>
<comment type="subunit">
    <text evidence="18">Homotrimer.</text>
</comment>
<feature type="binding site" evidence="18">
    <location>
        <position position="139"/>
    </location>
    <ligand>
        <name>UDP-N-acetyl-alpha-D-glucosamine</name>
        <dbReference type="ChEBI" id="CHEBI:57705"/>
    </ligand>
</feature>
<evidence type="ECO:0000256" key="16">
    <source>
        <dbReference type="ARBA" id="ARBA00048493"/>
    </source>
</evidence>
<feature type="binding site" evidence="18">
    <location>
        <begin position="77"/>
        <end position="78"/>
    </location>
    <ligand>
        <name>UDP-N-acetyl-alpha-D-glucosamine</name>
        <dbReference type="ChEBI" id="CHEBI:57705"/>
    </ligand>
</feature>
<evidence type="ECO:0000256" key="15">
    <source>
        <dbReference type="ARBA" id="ARBA00048247"/>
    </source>
</evidence>
<dbReference type="EC" id="2.7.7.23" evidence="18"/>
<feature type="region of interest" description="Linker" evidence="18">
    <location>
        <begin position="230"/>
        <end position="250"/>
    </location>
</feature>
<evidence type="ECO:0000256" key="18">
    <source>
        <dbReference type="HAMAP-Rule" id="MF_01631"/>
    </source>
</evidence>
<keyword evidence="4 18" id="KW-0963">Cytoplasm</keyword>
<dbReference type="UniPathway" id="UPA00973"/>
<keyword evidence="9 18" id="KW-0460">Magnesium</keyword>
<keyword evidence="13 18" id="KW-0012">Acyltransferase</keyword>
<dbReference type="PANTHER" id="PTHR43584:SF3">
    <property type="entry name" value="BIFUNCTIONAL PROTEIN GLMU"/>
    <property type="match status" value="1"/>
</dbReference>
<dbReference type="GO" id="GO:0009252">
    <property type="term" value="P:peptidoglycan biosynthetic process"/>
    <property type="evidence" value="ECO:0007669"/>
    <property type="project" value="UniProtKB-UniRule"/>
</dbReference>
<feature type="binding site" evidence="18">
    <location>
        <position position="376"/>
    </location>
    <ligand>
        <name>UDP-N-acetyl-alpha-D-glucosamine</name>
        <dbReference type="ChEBI" id="CHEBI:57705"/>
    </ligand>
</feature>
<dbReference type="NCBIfam" id="NF010934">
    <property type="entry name" value="PRK14354.1"/>
    <property type="match status" value="1"/>
</dbReference>
<protein>
    <recommendedName>
        <fullName evidence="18">Bifunctional protein GlmU</fullName>
    </recommendedName>
    <domain>
        <recommendedName>
            <fullName evidence="18">UDP-N-acetylglucosamine pyrophosphorylase</fullName>
            <ecNumber evidence="18">2.7.7.23</ecNumber>
        </recommendedName>
        <alternativeName>
            <fullName evidence="18">N-acetylglucosamine-1-phosphate uridyltransferase</fullName>
        </alternativeName>
    </domain>
    <domain>
        <recommendedName>
            <fullName evidence="18">Glucosamine-1-phosphate N-acetyltransferase</fullName>
            <ecNumber evidence="18">2.3.1.157</ecNumber>
        </recommendedName>
    </domain>
</protein>
<dbReference type="HAMAP" id="MF_01631">
    <property type="entry name" value="GlmU"/>
    <property type="match status" value="1"/>
</dbReference>
<dbReference type="AlphaFoldDB" id="A0A5R9G0S6"/>
<evidence type="ECO:0000313" key="21">
    <source>
        <dbReference type="Proteomes" id="UP000309676"/>
    </source>
</evidence>
<dbReference type="GO" id="GO:0009245">
    <property type="term" value="P:lipid A biosynthetic process"/>
    <property type="evidence" value="ECO:0007669"/>
    <property type="project" value="UniProtKB-UniRule"/>
</dbReference>
<keyword evidence="12 18" id="KW-0511">Multifunctional enzyme</keyword>
<evidence type="ECO:0000256" key="11">
    <source>
        <dbReference type="ARBA" id="ARBA00022984"/>
    </source>
</evidence>
<feature type="domain" description="MobA-like NTP transferase" evidence="19">
    <location>
        <begin position="5"/>
        <end position="132"/>
    </location>
</feature>
<keyword evidence="11 18" id="KW-0573">Peptidoglycan synthesis</keyword>
<accession>A0A5R9G0S6</accession>
<dbReference type="CDD" id="cd02540">
    <property type="entry name" value="GT2_GlmU_N_bac"/>
    <property type="match status" value="1"/>
</dbReference>
<dbReference type="Gene3D" id="3.90.550.10">
    <property type="entry name" value="Spore Coat Polysaccharide Biosynthesis Protein SpsA, Chain A"/>
    <property type="match status" value="1"/>
</dbReference>
<evidence type="ECO:0000256" key="6">
    <source>
        <dbReference type="ARBA" id="ARBA00022695"/>
    </source>
</evidence>
<dbReference type="InterPro" id="IPR025877">
    <property type="entry name" value="MobA-like_NTP_Trfase"/>
</dbReference>
<dbReference type="PANTHER" id="PTHR43584">
    <property type="entry name" value="NUCLEOTIDYL TRANSFERASE"/>
    <property type="match status" value="1"/>
</dbReference>
<dbReference type="Gene3D" id="2.160.10.10">
    <property type="entry name" value="Hexapeptide repeat proteins"/>
    <property type="match status" value="1"/>
</dbReference>
<name>A0A5R9G0S6_9BACL</name>
<evidence type="ECO:0000256" key="13">
    <source>
        <dbReference type="ARBA" id="ARBA00023315"/>
    </source>
</evidence>
<feature type="binding site" evidence="18">
    <location>
        <position position="439"/>
    </location>
    <ligand>
        <name>acetyl-CoA</name>
        <dbReference type="ChEBI" id="CHEBI:57288"/>
    </ligand>
</feature>
<feature type="binding site" evidence="18">
    <location>
        <position position="22"/>
    </location>
    <ligand>
        <name>UDP-N-acetyl-alpha-D-glucosamine</name>
        <dbReference type="ChEBI" id="CHEBI:57705"/>
    </ligand>
</feature>
<dbReference type="Pfam" id="PF12804">
    <property type="entry name" value="NTP_transf_3"/>
    <property type="match status" value="1"/>
</dbReference>
<dbReference type="CDD" id="cd03353">
    <property type="entry name" value="LbH_GlmU_C"/>
    <property type="match status" value="1"/>
</dbReference>
<evidence type="ECO:0000256" key="5">
    <source>
        <dbReference type="ARBA" id="ARBA00022679"/>
    </source>
</evidence>
<keyword evidence="6 18" id="KW-0548">Nucleotidyltransferase</keyword>
<dbReference type="GO" id="GO:0000287">
    <property type="term" value="F:magnesium ion binding"/>
    <property type="evidence" value="ECO:0007669"/>
    <property type="project" value="UniProtKB-UniRule"/>
</dbReference>
<dbReference type="InterPro" id="IPR011004">
    <property type="entry name" value="Trimer_LpxA-like_sf"/>
</dbReference>
<comment type="similarity">
    <text evidence="3 18">In the N-terminal section; belongs to the N-acetylglucosamine-1-phosphate uridyltransferase family.</text>
</comment>
<evidence type="ECO:0000256" key="17">
    <source>
        <dbReference type="ARBA" id="ARBA00049628"/>
    </source>
</evidence>
<dbReference type="EMBL" id="VCIW01000032">
    <property type="protein sequence ID" value="TLS48599.1"/>
    <property type="molecule type" value="Genomic_DNA"/>
</dbReference>
<feature type="binding site" evidence="18">
    <location>
        <position position="350"/>
    </location>
    <ligand>
        <name>UDP-N-acetyl-alpha-D-glucosamine</name>
        <dbReference type="ChEBI" id="CHEBI:57705"/>
    </ligand>
</feature>
<dbReference type="Pfam" id="PF14602">
    <property type="entry name" value="Hexapep_2"/>
    <property type="match status" value="1"/>
</dbReference>
<keyword evidence="21" id="KW-1185">Reference proteome</keyword>
<comment type="pathway">
    <text evidence="18">Nucleotide-sugar biosynthesis; UDP-N-acetyl-alpha-D-glucosamine biosynthesis; N-acetyl-alpha-D-glucosamine 1-phosphate from alpha-D-glucosamine 6-phosphate (route II): step 2/2.</text>
</comment>
<dbReference type="UniPathway" id="UPA00113">
    <property type="reaction ID" value="UER00532"/>
</dbReference>
<reference evidence="20 21" key="1">
    <citation type="submission" date="2019-05" db="EMBL/GenBank/DDBJ databases">
        <authorList>
            <person name="Narsing Rao M.P."/>
            <person name="Li W.J."/>
        </authorList>
    </citation>
    <scope>NUCLEOTIDE SEQUENCE [LARGE SCALE GENOMIC DNA]</scope>
    <source>
        <strain evidence="20 21">SYSU_K30003</strain>
    </source>
</reference>
<dbReference type="NCBIfam" id="TIGR01173">
    <property type="entry name" value="glmU"/>
    <property type="match status" value="1"/>
</dbReference>
<comment type="pathway">
    <text evidence="18">Bacterial outer membrane biogenesis; LPS lipid A biosynthesis.</text>
</comment>
<evidence type="ECO:0000256" key="4">
    <source>
        <dbReference type="ARBA" id="ARBA00022490"/>
    </source>
</evidence>
<comment type="subcellular location">
    <subcellularLocation>
        <location evidence="1 18">Cytoplasm</location>
    </subcellularLocation>
</comment>
<dbReference type="EC" id="2.3.1.157" evidence="18"/>
<feature type="binding site" evidence="18">
    <location>
        <begin position="8"/>
        <end position="11"/>
    </location>
    <ligand>
        <name>UDP-N-acetyl-alpha-D-glucosamine</name>
        <dbReference type="ChEBI" id="CHEBI:57705"/>
    </ligand>
</feature>
<dbReference type="RefSeq" id="WP_138197980.1">
    <property type="nucleotide sequence ID" value="NZ_VCIW01000032.1"/>
</dbReference>
<dbReference type="GO" id="GO:0016020">
    <property type="term" value="C:membrane"/>
    <property type="evidence" value="ECO:0007669"/>
    <property type="project" value="GOC"/>
</dbReference>
<feature type="binding site" evidence="18">
    <location>
        <position position="169"/>
    </location>
    <ligand>
        <name>UDP-N-acetyl-alpha-D-glucosamine</name>
        <dbReference type="ChEBI" id="CHEBI:57705"/>
    </ligand>
</feature>
<sequence>MNIMGIVLAAGLGKRMKSKLHKVLHPVCGKPMVEHVIDALDEAGVGRKVVVVGHGADAVRSALGGRAEYAMQEQQLGTGHAVRVAEPLLGAEDGVTVVVYGDTPLLTARSIAGMLALHRESGAAGTLLTAAFADPTGLGRIVRGADGTIERIVEEKDCSAAEREIKEINAGAYCFDNRKLFEALAKVKNDNTQGEYYLTDVIGLFREAGDSVQGYLTSDADEAFGVNDRVALAEAERLMRSRINRSHLLNGVTIVDPASTYIDAGVTIGVDTVIHPGTTLRGATQIGSDCAIGPNSDIHASTVSDGAAVKHSVLDKAVVGPRTTVGPFANLRPGTRLGSDVKIGDFVEIKSSTIDDGSKVSHLAYVGDARVGKDVNIGCGVITVNYDGFSKFETVIEDEAFVGSNVNLIAPIRIGKGAFVVAGSTITQDVGEDDMAIARDRQTTKKGYAKTLRARLKAKKNR</sequence>
<feature type="binding site" evidence="18">
    <location>
        <position position="404"/>
    </location>
    <ligand>
        <name>acetyl-CoA</name>
        <dbReference type="ChEBI" id="CHEBI:57288"/>
    </ligand>
</feature>
<dbReference type="InterPro" id="IPR001451">
    <property type="entry name" value="Hexapep"/>
</dbReference>